<comment type="caution">
    <text evidence="1">The sequence shown here is derived from an EMBL/GenBank/DDBJ whole genome shotgun (WGS) entry which is preliminary data.</text>
</comment>
<gene>
    <name evidence="1" type="ORF">B0H17DRAFT_1141025</name>
</gene>
<sequence>MPKMHPHNNPLPFSLVLDPPLHEPGQCRIGVAALANNTANDPNGTYVWTVNVGTSTCDCMLRAYVQDEDPCNVPFTLTYQPGNFTLEGFGAQIWAKKDGQAYRSCPFLTDFPGFLECPELTNMTNYLCYIARSEKDIHTDPGNPYDVYFVAKVCRDCVRLTQWIDTSGKLVKKRLTDPVWAISCVVTCKMQCPELWCLDRYVLRNPPIRSDSSYFH</sequence>
<keyword evidence="2" id="KW-1185">Reference proteome</keyword>
<protein>
    <submittedName>
        <fullName evidence="1">Uncharacterized protein</fullName>
    </submittedName>
</protein>
<dbReference type="Proteomes" id="UP001221757">
    <property type="component" value="Unassembled WGS sequence"/>
</dbReference>
<proteinExistence type="predicted"/>
<accession>A0AAD7D0J7</accession>
<dbReference type="EMBL" id="JARKIE010000164">
    <property type="protein sequence ID" value="KAJ7672924.1"/>
    <property type="molecule type" value="Genomic_DNA"/>
</dbReference>
<name>A0AAD7D0J7_MYCRO</name>
<dbReference type="AlphaFoldDB" id="A0AAD7D0J7"/>
<evidence type="ECO:0000313" key="1">
    <source>
        <dbReference type="EMBL" id="KAJ7672924.1"/>
    </source>
</evidence>
<evidence type="ECO:0000313" key="2">
    <source>
        <dbReference type="Proteomes" id="UP001221757"/>
    </source>
</evidence>
<reference evidence="1" key="1">
    <citation type="submission" date="2023-03" db="EMBL/GenBank/DDBJ databases">
        <title>Massive genome expansion in bonnet fungi (Mycena s.s.) driven by repeated elements and novel gene families across ecological guilds.</title>
        <authorList>
            <consortium name="Lawrence Berkeley National Laboratory"/>
            <person name="Harder C.B."/>
            <person name="Miyauchi S."/>
            <person name="Viragh M."/>
            <person name="Kuo A."/>
            <person name="Thoen E."/>
            <person name="Andreopoulos B."/>
            <person name="Lu D."/>
            <person name="Skrede I."/>
            <person name="Drula E."/>
            <person name="Henrissat B."/>
            <person name="Morin E."/>
            <person name="Kohler A."/>
            <person name="Barry K."/>
            <person name="LaButti K."/>
            <person name="Morin E."/>
            <person name="Salamov A."/>
            <person name="Lipzen A."/>
            <person name="Mereny Z."/>
            <person name="Hegedus B."/>
            <person name="Baldrian P."/>
            <person name="Stursova M."/>
            <person name="Weitz H."/>
            <person name="Taylor A."/>
            <person name="Grigoriev I.V."/>
            <person name="Nagy L.G."/>
            <person name="Martin F."/>
            <person name="Kauserud H."/>
        </authorList>
    </citation>
    <scope>NUCLEOTIDE SEQUENCE</scope>
    <source>
        <strain evidence="1">CBHHK067</strain>
    </source>
</reference>
<organism evidence="1 2">
    <name type="scientific">Mycena rosella</name>
    <name type="common">Pink bonnet</name>
    <name type="synonym">Agaricus rosellus</name>
    <dbReference type="NCBI Taxonomy" id="1033263"/>
    <lineage>
        <taxon>Eukaryota</taxon>
        <taxon>Fungi</taxon>
        <taxon>Dikarya</taxon>
        <taxon>Basidiomycota</taxon>
        <taxon>Agaricomycotina</taxon>
        <taxon>Agaricomycetes</taxon>
        <taxon>Agaricomycetidae</taxon>
        <taxon>Agaricales</taxon>
        <taxon>Marasmiineae</taxon>
        <taxon>Mycenaceae</taxon>
        <taxon>Mycena</taxon>
    </lineage>
</organism>